<dbReference type="AlphaFoldDB" id="A0AAU9IHJ3"/>
<evidence type="ECO:0000256" key="1">
    <source>
        <dbReference type="ARBA" id="ARBA00006885"/>
    </source>
</evidence>
<evidence type="ECO:0000313" key="5">
    <source>
        <dbReference type="EMBL" id="CAG9311259.1"/>
    </source>
</evidence>
<dbReference type="EMBL" id="CAJZBQ010000004">
    <property type="protein sequence ID" value="CAG9311259.1"/>
    <property type="molecule type" value="Genomic_DNA"/>
</dbReference>
<dbReference type="InterPro" id="IPR044996">
    <property type="entry name" value="COQ10-like"/>
</dbReference>
<comment type="subunit">
    <text evidence="2">Interacts with coenzyme Q.</text>
</comment>
<dbReference type="GO" id="GO:0045333">
    <property type="term" value="P:cellular respiration"/>
    <property type="evidence" value="ECO:0007669"/>
    <property type="project" value="InterPro"/>
</dbReference>
<dbReference type="Pfam" id="PF03364">
    <property type="entry name" value="Polyketide_cyc"/>
    <property type="match status" value="1"/>
</dbReference>
<dbReference type="GO" id="GO:0048039">
    <property type="term" value="F:ubiquinone binding"/>
    <property type="evidence" value="ECO:0007669"/>
    <property type="project" value="InterPro"/>
</dbReference>
<comment type="caution">
    <text evidence="5">The sequence shown here is derived from an EMBL/GenBank/DDBJ whole genome shotgun (WGS) entry which is preliminary data.</text>
</comment>
<comment type="similarity">
    <text evidence="1">Belongs to the COQ10 family.</text>
</comment>
<dbReference type="InterPro" id="IPR023393">
    <property type="entry name" value="START-like_dom_sf"/>
</dbReference>
<evidence type="ECO:0000256" key="3">
    <source>
        <dbReference type="ARBA" id="ARBA00024947"/>
    </source>
</evidence>
<dbReference type="PANTHER" id="PTHR12901:SF10">
    <property type="entry name" value="COENZYME Q-BINDING PROTEIN COQ10, MITOCHONDRIAL"/>
    <property type="match status" value="1"/>
</dbReference>
<organism evidence="5 6">
    <name type="scientific">Blepharisma stoltei</name>
    <dbReference type="NCBI Taxonomy" id="1481888"/>
    <lineage>
        <taxon>Eukaryota</taxon>
        <taxon>Sar</taxon>
        <taxon>Alveolata</taxon>
        <taxon>Ciliophora</taxon>
        <taxon>Postciliodesmatophora</taxon>
        <taxon>Heterotrichea</taxon>
        <taxon>Heterotrichida</taxon>
        <taxon>Blepharismidae</taxon>
        <taxon>Blepharisma</taxon>
    </lineage>
</organism>
<name>A0AAU9IHJ3_9CILI</name>
<protein>
    <recommendedName>
        <fullName evidence="4">Coenzyme Q-binding protein COQ10 START domain-containing protein</fullName>
    </recommendedName>
</protein>
<evidence type="ECO:0000313" key="6">
    <source>
        <dbReference type="Proteomes" id="UP001162131"/>
    </source>
</evidence>
<gene>
    <name evidence="5" type="ORF">BSTOLATCC_MIC3550</name>
</gene>
<sequence length="193" mass="22016">MNTIIRRCFFDLGKTELFTHKTVLHFNKSPIIAYNTVADMNSYPTFVPWVTECRVSQKSANYAEANMTIGFPPITQTYLSKVTLAMPSKIVSVSNKNSVFEVLESIWEFYPEKSELAGSADDHVKLTKCETHYSVKFRFSNIMYQNLSTLVFQKVCHETASAFTKKINAVNGNIECLYDKKNQKFLTEAHIGI</sequence>
<evidence type="ECO:0000259" key="4">
    <source>
        <dbReference type="Pfam" id="PF03364"/>
    </source>
</evidence>
<dbReference type="InterPro" id="IPR005031">
    <property type="entry name" value="COQ10_START"/>
</dbReference>
<dbReference type="Proteomes" id="UP001162131">
    <property type="component" value="Unassembled WGS sequence"/>
</dbReference>
<proteinExistence type="inferred from homology"/>
<feature type="domain" description="Coenzyme Q-binding protein COQ10 START" evidence="4">
    <location>
        <begin position="33"/>
        <end position="164"/>
    </location>
</feature>
<keyword evidence="6" id="KW-1185">Reference proteome</keyword>
<dbReference type="PANTHER" id="PTHR12901">
    <property type="entry name" value="SPERM PROTEIN HOMOLOG"/>
    <property type="match status" value="1"/>
</dbReference>
<accession>A0AAU9IHJ3</accession>
<dbReference type="CDD" id="cd07813">
    <property type="entry name" value="COQ10p_like"/>
    <property type="match status" value="1"/>
</dbReference>
<dbReference type="GO" id="GO:0005739">
    <property type="term" value="C:mitochondrion"/>
    <property type="evidence" value="ECO:0007669"/>
    <property type="project" value="TreeGrafter"/>
</dbReference>
<dbReference type="SUPFAM" id="SSF55961">
    <property type="entry name" value="Bet v1-like"/>
    <property type="match status" value="1"/>
</dbReference>
<evidence type="ECO:0000256" key="2">
    <source>
        <dbReference type="ARBA" id="ARBA00011814"/>
    </source>
</evidence>
<comment type="function">
    <text evidence="3">Required for the function of coenzyme Q in the respiratory chain. May serve as a chaperone or may be involved in the transport of Q6 from its site of synthesis to the catalytic sites of the respiratory complexes.</text>
</comment>
<reference evidence="5" key="1">
    <citation type="submission" date="2021-09" db="EMBL/GenBank/DDBJ databases">
        <authorList>
            <consortium name="AG Swart"/>
            <person name="Singh M."/>
            <person name="Singh A."/>
            <person name="Seah K."/>
            <person name="Emmerich C."/>
        </authorList>
    </citation>
    <scope>NUCLEOTIDE SEQUENCE</scope>
    <source>
        <strain evidence="5">ATCC30299</strain>
    </source>
</reference>
<dbReference type="Gene3D" id="3.30.530.20">
    <property type="match status" value="1"/>
</dbReference>